<accession>A0A4C1Y4S3</accession>
<proteinExistence type="predicted"/>
<reference evidence="2 3" key="1">
    <citation type="journal article" date="2019" name="Commun. Biol.">
        <title>The bagworm genome reveals a unique fibroin gene that provides high tensile strength.</title>
        <authorList>
            <person name="Kono N."/>
            <person name="Nakamura H."/>
            <person name="Ohtoshi R."/>
            <person name="Tomita M."/>
            <person name="Numata K."/>
            <person name="Arakawa K."/>
        </authorList>
    </citation>
    <scope>NUCLEOTIDE SEQUENCE [LARGE SCALE GENOMIC DNA]</scope>
</reference>
<gene>
    <name evidence="2" type="ORF">EVAR_61324_1</name>
</gene>
<evidence type="ECO:0000313" key="2">
    <source>
        <dbReference type="EMBL" id="GBP69539.1"/>
    </source>
</evidence>
<organism evidence="2 3">
    <name type="scientific">Eumeta variegata</name>
    <name type="common">Bagworm moth</name>
    <name type="synonym">Eumeta japonica</name>
    <dbReference type="NCBI Taxonomy" id="151549"/>
    <lineage>
        <taxon>Eukaryota</taxon>
        <taxon>Metazoa</taxon>
        <taxon>Ecdysozoa</taxon>
        <taxon>Arthropoda</taxon>
        <taxon>Hexapoda</taxon>
        <taxon>Insecta</taxon>
        <taxon>Pterygota</taxon>
        <taxon>Neoptera</taxon>
        <taxon>Endopterygota</taxon>
        <taxon>Lepidoptera</taxon>
        <taxon>Glossata</taxon>
        <taxon>Ditrysia</taxon>
        <taxon>Tineoidea</taxon>
        <taxon>Psychidae</taxon>
        <taxon>Oiketicinae</taxon>
        <taxon>Eumeta</taxon>
    </lineage>
</organism>
<protein>
    <submittedName>
        <fullName evidence="2">Uncharacterized protein</fullName>
    </submittedName>
</protein>
<dbReference type="AlphaFoldDB" id="A0A4C1Y4S3"/>
<feature type="region of interest" description="Disordered" evidence="1">
    <location>
        <begin position="133"/>
        <end position="166"/>
    </location>
</feature>
<evidence type="ECO:0000256" key="1">
    <source>
        <dbReference type="SAM" id="MobiDB-lite"/>
    </source>
</evidence>
<dbReference type="Proteomes" id="UP000299102">
    <property type="component" value="Unassembled WGS sequence"/>
</dbReference>
<name>A0A4C1Y4S3_EUMVA</name>
<feature type="compositionally biased region" description="Polar residues" evidence="1">
    <location>
        <begin position="133"/>
        <end position="153"/>
    </location>
</feature>
<sequence>MPSEHSNYSYIISIHLYFTSALGVNLPLDRLELWLTIKVPASLSDREDGGETPELKPDTYCFKGNAINHSVHSAITDRQDDDRRRRMMITNDQISVIMFVKEVPSSILATGELTDEFFSIEVILNHSFCTSKSTLDGRSQESSSRAFSTSNRASEPPESKWSPWPIDTDHCRGVTGALPASWLRIGYWMEGE</sequence>
<comment type="caution">
    <text evidence="2">The sequence shown here is derived from an EMBL/GenBank/DDBJ whole genome shotgun (WGS) entry which is preliminary data.</text>
</comment>
<feature type="compositionally biased region" description="Low complexity" evidence="1">
    <location>
        <begin position="154"/>
        <end position="165"/>
    </location>
</feature>
<keyword evidence="3" id="KW-1185">Reference proteome</keyword>
<evidence type="ECO:0000313" key="3">
    <source>
        <dbReference type="Proteomes" id="UP000299102"/>
    </source>
</evidence>
<dbReference type="EMBL" id="BGZK01001044">
    <property type="protein sequence ID" value="GBP69539.1"/>
    <property type="molecule type" value="Genomic_DNA"/>
</dbReference>